<feature type="region of interest" description="Disordered" evidence="1">
    <location>
        <begin position="22"/>
        <end position="49"/>
    </location>
</feature>
<evidence type="ECO:0000313" key="2">
    <source>
        <dbReference type="EMBL" id="GBG77518.1"/>
    </source>
</evidence>
<comment type="caution">
    <text evidence="2">The sequence shown here is derived from an EMBL/GenBank/DDBJ whole genome shotgun (WGS) entry which is preliminary data.</text>
</comment>
<accession>A0A388L5I4</accession>
<evidence type="ECO:0000256" key="1">
    <source>
        <dbReference type="SAM" id="MobiDB-lite"/>
    </source>
</evidence>
<name>A0A388L5I4_CHABU</name>
<organism evidence="2 3">
    <name type="scientific">Chara braunii</name>
    <name type="common">Braun's stonewort</name>
    <dbReference type="NCBI Taxonomy" id="69332"/>
    <lineage>
        <taxon>Eukaryota</taxon>
        <taxon>Viridiplantae</taxon>
        <taxon>Streptophyta</taxon>
        <taxon>Charophyceae</taxon>
        <taxon>Charales</taxon>
        <taxon>Characeae</taxon>
        <taxon>Chara</taxon>
    </lineage>
</organism>
<feature type="compositionally biased region" description="Basic and acidic residues" evidence="1">
    <location>
        <begin position="36"/>
        <end position="49"/>
    </location>
</feature>
<dbReference type="AlphaFoldDB" id="A0A388L5I4"/>
<dbReference type="Proteomes" id="UP000265515">
    <property type="component" value="Unassembled WGS sequence"/>
</dbReference>
<protein>
    <submittedName>
        <fullName evidence="2">Uncharacterized protein</fullName>
    </submittedName>
</protein>
<dbReference type="EMBL" id="BFEA01000269">
    <property type="protein sequence ID" value="GBG77518.1"/>
    <property type="molecule type" value="Genomic_DNA"/>
</dbReference>
<reference evidence="2 3" key="1">
    <citation type="journal article" date="2018" name="Cell">
        <title>The Chara Genome: Secondary Complexity and Implications for Plant Terrestrialization.</title>
        <authorList>
            <person name="Nishiyama T."/>
            <person name="Sakayama H."/>
            <person name="Vries J.D."/>
            <person name="Buschmann H."/>
            <person name="Saint-Marcoux D."/>
            <person name="Ullrich K.K."/>
            <person name="Haas F.B."/>
            <person name="Vanderstraeten L."/>
            <person name="Becker D."/>
            <person name="Lang D."/>
            <person name="Vosolsobe S."/>
            <person name="Rombauts S."/>
            <person name="Wilhelmsson P.K.I."/>
            <person name="Janitza P."/>
            <person name="Kern R."/>
            <person name="Heyl A."/>
            <person name="Rumpler F."/>
            <person name="Villalobos L.I.A.C."/>
            <person name="Clay J.M."/>
            <person name="Skokan R."/>
            <person name="Toyoda A."/>
            <person name="Suzuki Y."/>
            <person name="Kagoshima H."/>
            <person name="Schijlen E."/>
            <person name="Tajeshwar N."/>
            <person name="Catarino B."/>
            <person name="Hetherington A.J."/>
            <person name="Saltykova A."/>
            <person name="Bonnot C."/>
            <person name="Breuninger H."/>
            <person name="Symeonidi A."/>
            <person name="Radhakrishnan G.V."/>
            <person name="Van Nieuwerburgh F."/>
            <person name="Deforce D."/>
            <person name="Chang C."/>
            <person name="Karol K.G."/>
            <person name="Hedrich R."/>
            <person name="Ulvskov P."/>
            <person name="Glockner G."/>
            <person name="Delwiche C.F."/>
            <person name="Petrasek J."/>
            <person name="Van de Peer Y."/>
            <person name="Friml J."/>
            <person name="Beilby M."/>
            <person name="Dolan L."/>
            <person name="Kohara Y."/>
            <person name="Sugano S."/>
            <person name="Fujiyama A."/>
            <person name="Delaux P.-M."/>
            <person name="Quint M."/>
            <person name="TheiBen G."/>
            <person name="Hagemann M."/>
            <person name="Harholt J."/>
            <person name="Dunand C."/>
            <person name="Zachgo S."/>
            <person name="Langdale J."/>
            <person name="Maumus F."/>
            <person name="Straeten D.V.D."/>
            <person name="Gould S.B."/>
            <person name="Rensing S.A."/>
        </authorList>
    </citation>
    <scope>NUCLEOTIDE SEQUENCE [LARGE SCALE GENOMIC DNA]</scope>
    <source>
        <strain evidence="2 3">S276</strain>
    </source>
</reference>
<evidence type="ECO:0000313" key="3">
    <source>
        <dbReference type="Proteomes" id="UP000265515"/>
    </source>
</evidence>
<dbReference type="Gramene" id="GBG77518">
    <property type="protein sequence ID" value="GBG77518"/>
    <property type="gene ID" value="CBR_g23962"/>
</dbReference>
<gene>
    <name evidence="2" type="ORF">CBR_g23962</name>
</gene>
<keyword evidence="3" id="KW-1185">Reference proteome</keyword>
<proteinExistence type="predicted"/>
<sequence>MNARKESELEVERLKESLARLEMERRTTSRGTNLKTRLDDAATNKDKENGVVNNDVGTSLRKNKDKEPNVVSNLVDRHAFVRANRKDLRARNKEFVMKVCEQEGVEYTTLDLTKEAIVQARAAKVFDDDGGRGKKGKEAVTMSISNDVAGCATTGDRDDSAAS</sequence>